<dbReference type="Pfam" id="PF00884">
    <property type="entry name" value="Sulfatase"/>
    <property type="match status" value="1"/>
</dbReference>
<dbReference type="InterPro" id="IPR052701">
    <property type="entry name" value="GAG_Ulvan_Degrading_Sulfatases"/>
</dbReference>
<reference evidence="4 5" key="1">
    <citation type="submission" date="2017-10" db="EMBL/GenBank/DDBJ databases">
        <title>Paenichitinophaga pekingensis gen. nov., sp. nov., isolated from activated sludge.</title>
        <authorList>
            <person name="Jin D."/>
            <person name="Kong X."/>
            <person name="Deng Y."/>
            <person name="Bai Z."/>
        </authorList>
    </citation>
    <scope>NUCLEOTIDE SEQUENCE [LARGE SCALE GENOMIC DNA]</scope>
    <source>
        <strain evidence="4 5">13</strain>
    </source>
</reference>
<dbReference type="PANTHER" id="PTHR43751">
    <property type="entry name" value="SULFATASE"/>
    <property type="match status" value="1"/>
</dbReference>
<gene>
    <name evidence="4" type="ORF">COR50_15420</name>
</gene>
<keyword evidence="2" id="KW-0378">Hydrolase</keyword>
<dbReference type="GO" id="GO:0016787">
    <property type="term" value="F:hydrolase activity"/>
    <property type="evidence" value="ECO:0007669"/>
    <property type="project" value="UniProtKB-KW"/>
</dbReference>
<dbReference type="SUPFAM" id="SSF53649">
    <property type="entry name" value="Alkaline phosphatase-like"/>
    <property type="match status" value="1"/>
</dbReference>
<protein>
    <submittedName>
        <fullName evidence="4">Arylsulfatase</fullName>
    </submittedName>
</protein>
<evidence type="ECO:0000259" key="3">
    <source>
        <dbReference type="Pfam" id="PF00884"/>
    </source>
</evidence>
<dbReference type="InterPro" id="IPR017850">
    <property type="entry name" value="Alkaline_phosphatase_core_sf"/>
</dbReference>
<dbReference type="InterPro" id="IPR024607">
    <property type="entry name" value="Sulfatase_CS"/>
</dbReference>
<dbReference type="Gene3D" id="3.40.720.10">
    <property type="entry name" value="Alkaline Phosphatase, subunit A"/>
    <property type="match status" value="1"/>
</dbReference>
<accession>A0A291R118</accession>
<evidence type="ECO:0000256" key="2">
    <source>
        <dbReference type="ARBA" id="ARBA00022801"/>
    </source>
</evidence>
<sequence length="493" mass="54303">MFIGLNAAIAQEKPNIIVIYADDLGYGDVSCYGMHRIHTPNIDALTDKGVKFTNAYATSATCTPSRYGILTGKYPWRQKNTGVAPGDASLIIPTDKKTMPAMLQDAGYKTAAIGKWHLGLGAPGTTVDWNTEIKPGPLELGFDYAYIMPATLDRVPCVFMENRHVDHLDPNDPITVSYKHKVGNDPTGKENPELLRMRTDPRQGHDQTIVDSISRIGWMTGGNSARWKDKDIAGIITDKAIQFMKSNKDQPFFVYFATGDIHVPRYPHSQFRGKSGMGLRGDAILQLDYTVGRLIAALKELNVYDNTLIIFSSDNGPVLNDGYLDQAEELLGNHKPAGPLRGGKYSAFEAGARVPMIVKWPAKMKKSKVSRTLIGQVDLYASLAALTGQNITGGNAPDSKNMLAQLLGNSKKDRPELVTQGGPLSLIEGNWKYISPSKGRRFAEAVKIELGNDPQPQLYRIDKDVHEEVNLAEKYPDRVKAMQAKLEAIKHSH</sequence>
<dbReference type="Proteomes" id="UP000220133">
    <property type="component" value="Chromosome"/>
</dbReference>
<comment type="similarity">
    <text evidence="1">Belongs to the sulfatase family.</text>
</comment>
<evidence type="ECO:0000256" key="1">
    <source>
        <dbReference type="ARBA" id="ARBA00008779"/>
    </source>
</evidence>
<evidence type="ECO:0000313" key="4">
    <source>
        <dbReference type="EMBL" id="ATL49900.1"/>
    </source>
</evidence>
<dbReference type="OrthoDB" id="9764377at2"/>
<dbReference type="PROSITE" id="PS00149">
    <property type="entry name" value="SULFATASE_2"/>
    <property type="match status" value="1"/>
</dbReference>
<evidence type="ECO:0000313" key="5">
    <source>
        <dbReference type="Proteomes" id="UP000220133"/>
    </source>
</evidence>
<proteinExistence type="inferred from homology"/>
<dbReference type="PROSITE" id="PS00523">
    <property type="entry name" value="SULFATASE_1"/>
    <property type="match status" value="1"/>
</dbReference>
<dbReference type="InterPro" id="IPR000917">
    <property type="entry name" value="Sulfatase_N"/>
</dbReference>
<dbReference type="AlphaFoldDB" id="A0A291R118"/>
<dbReference type="EMBL" id="CP023777">
    <property type="protein sequence ID" value="ATL49900.1"/>
    <property type="molecule type" value="Genomic_DNA"/>
</dbReference>
<dbReference type="CDD" id="cd16143">
    <property type="entry name" value="ARS_like"/>
    <property type="match status" value="1"/>
</dbReference>
<name>A0A291R118_9BACT</name>
<dbReference type="Gene3D" id="3.30.1120.10">
    <property type="match status" value="1"/>
</dbReference>
<dbReference type="PANTHER" id="PTHR43751:SF6">
    <property type="entry name" value="N-ACETYLGALACTOSAMINE-6-O-SULFATASE"/>
    <property type="match status" value="1"/>
</dbReference>
<dbReference type="KEGG" id="cbae:COR50_15420"/>
<organism evidence="4 5">
    <name type="scientific">Chitinophaga caeni</name>
    <dbReference type="NCBI Taxonomy" id="2029983"/>
    <lineage>
        <taxon>Bacteria</taxon>
        <taxon>Pseudomonadati</taxon>
        <taxon>Bacteroidota</taxon>
        <taxon>Chitinophagia</taxon>
        <taxon>Chitinophagales</taxon>
        <taxon>Chitinophagaceae</taxon>
        <taxon>Chitinophaga</taxon>
    </lineage>
</organism>
<keyword evidence="5" id="KW-1185">Reference proteome</keyword>
<feature type="domain" description="Sulfatase N-terminal" evidence="3">
    <location>
        <begin position="14"/>
        <end position="388"/>
    </location>
</feature>